<keyword evidence="7" id="KW-0456">Lyase</keyword>
<evidence type="ECO:0000313" key="10">
    <source>
        <dbReference type="Proteomes" id="UP000662873"/>
    </source>
</evidence>
<evidence type="ECO:0000256" key="7">
    <source>
        <dbReference type="ARBA" id="ARBA00023239"/>
    </source>
</evidence>
<comment type="similarity">
    <text evidence="1 8">Belongs to the SOS response-associated peptidase family.</text>
</comment>
<sequence length="240" mass="26768">MCARYTLKTSATVLAELFDLDEVPDLAPRYNIAPTQAVPGVVERGGRRELRMFRWGLIPSWAKDMSIGQKLINARAETLAEKPSFRSAFKRRRCLLPADGFFEWTEVDPAQPDPNLGLAGRSLPSAKPYKQPFHIRLRSGEPFAFAGLFEVWETPEAGPLETCAIITTEPNELLGKVHNRMPAILAREDYGLWLDDEAQSPGPLLPLLAPYPADPMEMVPVTRLMSNPRFDDPVCVAPLV</sequence>
<evidence type="ECO:0000256" key="6">
    <source>
        <dbReference type="ARBA" id="ARBA00023125"/>
    </source>
</evidence>
<keyword evidence="2 8" id="KW-0645">Protease</keyword>
<gene>
    <name evidence="9" type="ORF">NPRO_24040</name>
</gene>
<dbReference type="GO" id="GO:0006508">
    <property type="term" value="P:proteolysis"/>
    <property type="evidence" value="ECO:0007669"/>
    <property type="project" value="UniProtKB-KW"/>
</dbReference>
<reference evidence="9" key="1">
    <citation type="journal article" name="DNA Res.">
        <title>The physiological potential of anammox bacteria as revealed by their core genome structure.</title>
        <authorList>
            <person name="Okubo T."/>
            <person name="Toyoda A."/>
            <person name="Fukuhara K."/>
            <person name="Uchiyama I."/>
            <person name="Harigaya Y."/>
            <person name="Kuroiwa M."/>
            <person name="Suzuki T."/>
            <person name="Murakami Y."/>
            <person name="Suwa Y."/>
            <person name="Takami H."/>
        </authorList>
    </citation>
    <scope>NUCLEOTIDE SEQUENCE</scope>
    <source>
        <strain evidence="9">317325-2</strain>
    </source>
</reference>
<dbReference type="SUPFAM" id="SSF143081">
    <property type="entry name" value="BB1717-like"/>
    <property type="match status" value="1"/>
</dbReference>
<accession>A0A809RBJ5</accession>
<dbReference type="GO" id="GO:0016829">
    <property type="term" value="F:lyase activity"/>
    <property type="evidence" value="ECO:0007669"/>
    <property type="project" value="UniProtKB-KW"/>
</dbReference>
<keyword evidence="5" id="KW-0190">Covalent protein-DNA linkage</keyword>
<evidence type="ECO:0000313" key="9">
    <source>
        <dbReference type="EMBL" id="BBO24809.1"/>
    </source>
</evidence>
<evidence type="ECO:0000256" key="2">
    <source>
        <dbReference type="ARBA" id="ARBA00022670"/>
    </source>
</evidence>
<evidence type="ECO:0000256" key="5">
    <source>
        <dbReference type="ARBA" id="ARBA00023124"/>
    </source>
</evidence>
<dbReference type="InterPro" id="IPR003738">
    <property type="entry name" value="SRAP"/>
</dbReference>
<dbReference type="GO" id="GO:0008233">
    <property type="term" value="F:peptidase activity"/>
    <property type="evidence" value="ECO:0007669"/>
    <property type="project" value="UniProtKB-KW"/>
</dbReference>
<dbReference type="InterPro" id="IPR036590">
    <property type="entry name" value="SRAP-like"/>
</dbReference>
<dbReference type="KEGG" id="npy:NPRO_24040"/>
<keyword evidence="4 8" id="KW-0378">Hydrolase</keyword>
<dbReference type="PANTHER" id="PTHR13604">
    <property type="entry name" value="DC12-RELATED"/>
    <property type="match status" value="1"/>
</dbReference>
<dbReference type="Pfam" id="PF02586">
    <property type="entry name" value="SRAP"/>
    <property type="match status" value="1"/>
</dbReference>
<dbReference type="EMBL" id="AP021858">
    <property type="protein sequence ID" value="BBO24809.1"/>
    <property type="molecule type" value="Genomic_DNA"/>
</dbReference>
<organism evidence="9 10">
    <name type="scientific">Candidatus Nitrosymbiomonas proteolyticus</name>
    <dbReference type="NCBI Taxonomy" id="2608984"/>
    <lineage>
        <taxon>Bacteria</taxon>
        <taxon>Bacillati</taxon>
        <taxon>Armatimonadota</taxon>
        <taxon>Armatimonadota incertae sedis</taxon>
        <taxon>Candidatus Nitrosymbiomonas</taxon>
    </lineage>
</organism>
<protein>
    <recommendedName>
        <fullName evidence="8">Abasic site processing protein</fullName>
        <ecNumber evidence="8">3.4.-.-</ecNumber>
    </recommendedName>
</protein>
<dbReference type="GO" id="GO:0106300">
    <property type="term" value="P:protein-DNA covalent cross-linking repair"/>
    <property type="evidence" value="ECO:0007669"/>
    <property type="project" value="InterPro"/>
</dbReference>
<dbReference type="GO" id="GO:0003697">
    <property type="term" value="F:single-stranded DNA binding"/>
    <property type="evidence" value="ECO:0007669"/>
    <property type="project" value="InterPro"/>
</dbReference>
<dbReference type="Gene3D" id="3.90.1680.10">
    <property type="entry name" value="SOS response associated peptidase-like"/>
    <property type="match status" value="1"/>
</dbReference>
<evidence type="ECO:0000256" key="1">
    <source>
        <dbReference type="ARBA" id="ARBA00008136"/>
    </source>
</evidence>
<dbReference type="Proteomes" id="UP000662873">
    <property type="component" value="Chromosome"/>
</dbReference>
<evidence type="ECO:0000256" key="4">
    <source>
        <dbReference type="ARBA" id="ARBA00022801"/>
    </source>
</evidence>
<name>A0A809RBJ5_9BACT</name>
<dbReference type="EC" id="3.4.-.-" evidence="8"/>
<evidence type="ECO:0000256" key="3">
    <source>
        <dbReference type="ARBA" id="ARBA00022763"/>
    </source>
</evidence>
<dbReference type="PANTHER" id="PTHR13604:SF0">
    <property type="entry name" value="ABASIC SITE PROCESSING PROTEIN HMCES"/>
    <property type="match status" value="1"/>
</dbReference>
<evidence type="ECO:0000256" key="8">
    <source>
        <dbReference type="RuleBase" id="RU364100"/>
    </source>
</evidence>
<keyword evidence="6" id="KW-0238">DNA-binding</keyword>
<keyword evidence="3" id="KW-0227">DNA damage</keyword>
<proteinExistence type="inferred from homology"/>
<dbReference type="AlphaFoldDB" id="A0A809RBJ5"/>